<dbReference type="Gene3D" id="3.20.20.80">
    <property type="entry name" value="Glycosidases"/>
    <property type="match status" value="1"/>
</dbReference>
<dbReference type="InterPro" id="IPR023230">
    <property type="entry name" value="Glyco_hydro_2_CS"/>
</dbReference>
<dbReference type="RefSeq" id="XP_006694480.1">
    <property type="nucleotide sequence ID" value="XM_006694417.1"/>
</dbReference>
<dbReference type="KEGG" id="cthr:CTHT_0040740"/>
<dbReference type="SMART" id="SM01038">
    <property type="entry name" value="Bgal_small_N"/>
    <property type="match status" value="1"/>
</dbReference>
<dbReference type="InterPro" id="IPR014718">
    <property type="entry name" value="GH-type_carb-bd"/>
</dbReference>
<dbReference type="GO" id="GO:0005990">
    <property type="term" value="P:lactose catabolic process"/>
    <property type="evidence" value="ECO:0007669"/>
    <property type="project" value="TreeGrafter"/>
</dbReference>
<dbReference type="InterPro" id="IPR008979">
    <property type="entry name" value="Galactose-bd-like_sf"/>
</dbReference>
<gene>
    <name evidence="9" type="ORF">CTHT_0040740</name>
</gene>
<dbReference type="InterPro" id="IPR036156">
    <property type="entry name" value="Beta-gal/glucu_dom_sf"/>
</dbReference>
<evidence type="ECO:0000256" key="3">
    <source>
        <dbReference type="ARBA" id="ARBA00012756"/>
    </source>
</evidence>
<keyword evidence="5 7" id="KW-0326">Glycosidase</keyword>
<evidence type="ECO:0000256" key="6">
    <source>
        <dbReference type="ARBA" id="ARBA00032230"/>
    </source>
</evidence>
<dbReference type="OrthoDB" id="408320at2759"/>
<comment type="catalytic activity">
    <reaction evidence="1">
        <text>Hydrolysis of terminal non-reducing beta-D-galactose residues in beta-D-galactosides.</text>
        <dbReference type="EC" id="3.2.1.23"/>
    </reaction>
</comment>
<dbReference type="InterPro" id="IPR006101">
    <property type="entry name" value="Glyco_hydro_2"/>
</dbReference>
<dbReference type="HOGENOM" id="CLU_002346_0_2_1"/>
<evidence type="ECO:0000259" key="8">
    <source>
        <dbReference type="SMART" id="SM01038"/>
    </source>
</evidence>
<protein>
    <recommendedName>
        <fullName evidence="3">beta-galactosidase</fullName>
        <ecNumber evidence="3">3.2.1.23</ecNumber>
    </recommendedName>
    <alternativeName>
        <fullName evidence="6">Lactase</fullName>
    </alternativeName>
</protein>
<dbReference type="Pfam" id="PF00703">
    <property type="entry name" value="Glyco_hydro_2"/>
    <property type="match status" value="1"/>
</dbReference>
<dbReference type="InterPro" id="IPR006103">
    <property type="entry name" value="Glyco_hydro_2_cat"/>
</dbReference>
<dbReference type="Gene3D" id="2.60.40.10">
    <property type="entry name" value="Immunoglobulins"/>
    <property type="match status" value="2"/>
</dbReference>
<proteinExistence type="inferred from homology"/>
<dbReference type="InterPro" id="IPR050347">
    <property type="entry name" value="Bact_Beta-galactosidase"/>
</dbReference>
<dbReference type="Pfam" id="PF02837">
    <property type="entry name" value="Glyco_hydro_2_N"/>
    <property type="match status" value="1"/>
</dbReference>
<dbReference type="GeneID" id="18258112"/>
<sequence length="1040" mass="119002">MSQGTLPSDLPGWVRSSEPQAHVFPPSVPDWNNLKVLHRNTLPPRSHFFVYKDIEDARKGELALAKSQLLSGQWLFSLSKSPYDGTVDFYKYTPQELADMPGWGTQHNRIMVPGFWQLQGYGRGPQYVNYNYPFPVDPPRVPIDDNECGRYVTCFKLDPVEDKDHQIRLRFEGVDSAFTVWVNHRDVGYSQGARNPSEFDITSFVRFDGVNLLHVEVYQRCDGSYLEDQDQWRFSGIFRDVWLHKFPKIHIEDFHVQTLLDDKYQDATLLVEVQLNGHATVELSLEELHKTKVTEENKKPEVIIVAQATKEGSGTITFQVPVANPRKWTAETPYLYRLILNVPGCVVAERVGFRKVELLDGVFCVNGQPVKLRGVNRHEHHPKYGRTVPYDFLKADLIQMKQYNVNAIRTSHYPNDYRLYELADELGLWILDECDLECHGLFVVGGDGSQYTSNNPDWEEAYVDRARQMVMRDFNRPCVVLWSLGNEAGYGRNHAAMYKWIKGVDKSRLVHYEGDWNAESADILSRMYFSVHDMEKFGKEQSWTKPVVLCEYVHAMGNGPGNIQEYINLFYQYPRLMGGFVWEWANHGLATKTKDGIPYYAYGGDFGDEPNDYNFVMDGLCYSDHRPGRGLVEYKKAIEPVQTLGVEGTRVRIVNRYDFLTLDHLECRWAIISDGTPGIVEDDLPIPKGIQPHTEALIEIPKLAQHLPPDAHLNLTFSLAEATNLRLTYSLSAPKPVKIEMPHSSQLLISGGSSVAWKFDLRIGGLVSWEIVDTRNASRSFNILTEPIVFDIYRAQTDNDRGCDFGRNWTGRRLHQAKQHGVESSWAYKEDGTLEIMSKTRIMPPSLNWALEVTATYRFTNDAVGIRAHAKPTGNGLPRAWGRLGLVTAVEGCDHVRWFGRGPDESYCDKKLSQLVGTWELPADELVTEYEFPQENGNRTDVRWVELWTDGRRSLPGRRRLLRARYGAFEGASFSVLPYSARDLDDCGHPYELHDRWRKDRVVRLDWMHHGLGTGSCGPETLPQYALDAGREYDVEVVLE</sequence>
<dbReference type="SUPFAM" id="SSF49303">
    <property type="entry name" value="beta-Galactosidase/glucuronidase domain"/>
    <property type="match status" value="2"/>
</dbReference>
<feature type="domain" description="Beta galactosidase small chain/" evidence="8">
    <location>
        <begin position="748"/>
        <end position="1040"/>
    </location>
</feature>
<dbReference type="SUPFAM" id="SSF49785">
    <property type="entry name" value="Galactose-binding domain-like"/>
    <property type="match status" value="1"/>
</dbReference>
<dbReference type="EC" id="3.2.1.23" evidence="3"/>
<dbReference type="PRINTS" id="PR00132">
    <property type="entry name" value="GLHYDRLASE2"/>
</dbReference>
<dbReference type="PANTHER" id="PTHR46323:SF2">
    <property type="entry name" value="BETA-GALACTOSIDASE"/>
    <property type="match status" value="1"/>
</dbReference>
<dbReference type="Gene3D" id="2.70.98.10">
    <property type="match status" value="1"/>
</dbReference>
<evidence type="ECO:0000256" key="2">
    <source>
        <dbReference type="ARBA" id="ARBA00007401"/>
    </source>
</evidence>
<dbReference type="Proteomes" id="UP000008066">
    <property type="component" value="Unassembled WGS sequence"/>
</dbReference>
<dbReference type="SUPFAM" id="SSF74650">
    <property type="entry name" value="Galactose mutarotase-like"/>
    <property type="match status" value="1"/>
</dbReference>
<dbReference type="GO" id="GO:0004565">
    <property type="term" value="F:beta-galactosidase activity"/>
    <property type="evidence" value="ECO:0007669"/>
    <property type="project" value="UniProtKB-EC"/>
</dbReference>
<name>G0SA23_CHATD</name>
<dbReference type="SUPFAM" id="SSF51445">
    <property type="entry name" value="(Trans)glycosidases"/>
    <property type="match status" value="1"/>
</dbReference>
<evidence type="ECO:0000256" key="4">
    <source>
        <dbReference type="ARBA" id="ARBA00022801"/>
    </source>
</evidence>
<dbReference type="InterPro" id="IPR004199">
    <property type="entry name" value="B-gal_small/dom_5"/>
</dbReference>
<dbReference type="Pfam" id="PF16353">
    <property type="entry name" value="LacZ_4"/>
    <property type="match status" value="1"/>
</dbReference>
<dbReference type="FunFam" id="3.20.20.80:FF:000018">
    <property type="entry name" value="Beta-galactosidase"/>
    <property type="match status" value="1"/>
</dbReference>
<keyword evidence="4 7" id="KW-0378">Hydrolase</keyword>
<evidence type="ECO:0000313" key="9">
    <source>
        <dbReference type="EMBL" id="EGS19595.1"/>
    </source>
</evidence>
<accession>G0SA23</accession>
<reference evidence="9 10" key="1">
    <citation type="journal article" date="2011" name="Cell">
        <title>Insight into structure and assembly of the nuclear pore complex by utilizing the genome of a eukaryotic thermophile.</title>
        <authorList>
            <person name="Amlacher S."/>
            <person name="Sarges P."/>
            <person name="Flemming D."/>
            <person name="van Noort V."/>
            <person name="Kunze R."/>
            <person name="Devos D.P."/>
            <person name="Arumugam M."/>
            <person name="Bork P."/>
            <person name="Hurt E."/>
        </authorList>
    </citation>
    <scope>NUCLEOTIDE SEQUENCE [LARGE SCALE GENOMIC DNA]</scope>
    <source>
        <strain evidence="10">DSM 1495 / CBS 144.50 / IMI 039719</strain>
    </source>
</reference>
<evidence type="ECO:0000256" key="7">
    <source>
        <dbReference type="RuleBase" id="RU361154"/>
    </source>
</evidence>
<dbReference type="InterPro" id="IPR006104">
    <property type="entry name" value="Glyco_hydro_2_N"/>
</dbReference>
<evidence type="ECO:0000256" key="1">
    <source>
        <dbReference type="ARBA" id="ARBA00001412"/>
    </source>
</evidence>
<dbReference type="GO" id="GO:0030246">
    <property type="term" value="F:carbohydrate binding"/>
    <property type="evidence" value="ECO:0007669"/>
    <property type="project" value="InterPro"/>
</dbReference>
<dbReference type="InterPro" id="IPR017853">
    <property type="entry name" value="GH"/>
</dbReference>
<dbReference type="OMA" id="WCDHGIL"/>
<evidence type="ECO:0000256" key="5">
    <source>
        <dbReference type="ARBA" id="ARBA00023295"/>
    </source>
</evidence>
<dbReference type="GO" id="GO:0009341">
    <property type="term" value="C:beta-galactosidase complex"/>
    <property type="evidence" value="ECO:0007669"/>
    <property type="project" value="InterPro"/>
</dbReference>
<dbReference type="STRING" id="759272.G0SA23"/>
<dbReference type="Pfam" id="PF02929">
    <property type="entry name" value="Bgal_small_N"/>
    <property type="match status" value="1"/>
</dbReference>
<dbReference type="eggNOG" id="KOG2024">
    <property type="taxonomic scope" value="Eukaryota"/>
</dbReference>
<evidence type="ECO:0000313" key="10">
    <source>
        <dbReference type="Proteomes" id="UP000008066"/>
    </source>
</evidence>
<comment type="similarity">
    <text evidence="2 7">Belongs to the glycosyl hydrolase 2 family.</text>
</comment>
<keyword evidence="10" id="KW-1185">Reference proteome</keyword>
<dbReference type="InterPro" id="IPR013783">
    <property type="entry name" value="Ig-like_fold"/>
</dbReference>
<dbReference type="AlphaFoldDB" id="G0SA23"/>
<dbReference type="Gene3D" id="2.60.120.260">
    <property type="entry name" value="Galactose-binding domain-like"/>
    <property type="match status" value="1"/>
</dbReference>
<organism evidence="10">
    <name type="scientific">Chaetomium thermophilum (strain DSM 1495 / CBS 144.50 / IMI 039719)</name>
    <name type="common">Thermochaetoides thermophila</name>
    <dbReference type="NCBI Taxonomy" id="759272"/>
    <lineage>
        <taxon>Eukaryota</taxon>
        <taxon>Fungi</taxon>
        <taxon>Dikarya</taxon>
        <taxon>Ascomycota</taxon>
        <taxon>Pezizomycotina</taxon>
        <taxon>Sordariomycetes</taxon>
        <taxon>Sordariomycetidae</taxon>
        <taxon>Sordariales</taxon>
        <taxon>Chaetomiaceae</taxon>
        <taxon>Thermochaetoides</taxon>
    </lineage>
</organism>
<dbReference type="Pfam" id="PF02836">
    <property type="entry name" value="Glyco_hydro_2_C"/>
    <property type="match status" value="1"/>
</dbReference>
<dbReference type="EMBL" id="GL988043">
    <property type="protein sequence ID" value="EGS19595.1"/>
    <property type="molecule type" value="Genomic_DNA"/>
</dbReference>
<dbReference type="InterPro" id="IPR006102">
    <property type="entry name" value="Ig-like_GH2"/>
</dbReference>
<dbReference type="InterPro" id="IPR032312">
    <property type="entry name" value="LacZ_4"/>
</dbReference>
<dbReference type="InterPro" id="IPR011013">
    <property type="entry name" value="Gal_mutarotase_sf_dom"/>
</dbReference>
<dbReference type="PROSITE" id="PS00719">
    <property type="entry name" value="GLYCOSYL_HYDROL_F2_1"/>
    <property type="match status" value="1"/>
</dbReference>
<dbReference type="PANTHER" id="PTHR46323">
    <property type="entry name" value="BETA-GALACTOSIDASE"/>
    <property type="match status" value="1"/>
</dbReference>